<accession>A0AAV9PKN5</accession>
<proteinExistence type="predicted"/>
<dbReference type="RefSeq" id="XP_064661928.1">
    <property type="nucleotide sequence ID" value="XM_064800589.1"/>
</dbReference>
<evidence type="ECO:0000313" key="3">
    <source>
        <dbReference type="EMBL" id="KAK5173210.1"/>
    </source>
</evidence>
<feature type="compositionally biased region" description="Basic and acidic residues" evidence="2">
    <location>
        <begin position="1"/>
        <end position="15"/>
    </location>
</feature>
<organism evidence="3 4">
    <name type="scientific">Saxophila tyrrhenica</name>
    <dbReference type="NCBI Taxonomy" id="1690608"/>
    <lineage>
        <taxon>Eukaryota</taxon>
        <taxon>Fungi</taxon>
        <taxon>Dikarya</taxon>
        <taxon>Ascomycota</taxon>
        <taxon>Pezizomycotina</taxon>
        <taxon>Dothideomycetes</taxon>
        <taxon>Dothideomycetidae</taxon>
        <taxon>Mycosphaerellales</taxon>
        <taxon>Extremaceae</taxon>
        <taxon>Saxophila</taxon>
    </lineage>
</organism>
<dbReference type="Proteomes" id="UP001337655">
    <property type="component" value="Unassembled WGS sequence"/>
</dbReference>
<sequence>MANGGKEDVRGHDGGGDEGGSGTVDGRMAEKDLGVLEEQKLRIAELEKELKEREGHAKIYKYMTVKANEAAVMQGEVYDAMGPMMDEVDGWRGVIARLKADNERLKGENGRLRREEKRLEKENAAFRAEREYPAVVKYVLWAYVITKLLTGF</sequence>
<feature type="coiled-coil region" evidence="1">
    <location>
        <begin position="95"/>
        <end position="129"/>
    </location>
</feature>
<name>A0AAV9PKN5_9PEZI</name>
<dbReference type="EMBL" id="JAVRRT010000004">
    <property type="protein sequence ID" value="KAK5173210.1"/>
    <property type="molecule type" value="Genomic_DNA"/>
</dbReference>
<keyword evidence="1" id="KW-0175">Coiled coil</keyword>
<comment type="caution">
    <text evidence="3">The sequence shown here is derived from an EMBL/GenBank/DDBJ whole genome shotgun (WGS) entry which is preliminary data.</text>
</comment>
<protein>
    <submittedName>
        <fullName evidence="3">Uncharacterized protein</fullName>
    </submittedName>
</protein>
<reference evidence="3 4" key="1">
    <citation type="submission" date="2023-08" db="EMBL/GenBank/DDBJ databases">
        <title>Black Yeasts Isolated from many extreme environments.</title>
        <authorList>
            <person name="Coleine C."/>
            <person name="Stajich J.E."/>
            <person name="Selbmann L."/>
        </authorList>
    </citation>
    <scope>NUCLEOTIDE SEQUENCE [LARGE SCALE GENOMIC DNA]</scope>
    <source>
        <strain evidence="3 4">CCFEE 5935</strain>
    </source>
</reference>
<evidence type="ECO:0000256" key="2">
    <source>
        <dbReference type="SAM" id="MobiDB-lite"/>
    </source>
</evidence>
<keyword evidence="4" id="KW-1185">Reference proteome</keyword>
<evidence type="ECO:0000313" key="4">
    <source>
        <dbReference type="Proteomes" id="UP001337655"/>
    </source>
</evidence>
<dbReference type="AlphaFoldDB" id="A0AAV9PKN5"/>
<feature type="region of interest" description="Disordered" evidence="2">
    <location>
        <begin position="1"/>
        <end position="31"/>
    </location>
</feature>
<gene>
    <name evidence="3" type="ORF">LTR77_003332</name>
</gene>
<dbReference type="GeneID" id="89924679"/>
<evidence type="ECO:0000256" key="1">
    <source>
        <dbReference type="SAM" id="Coils"/>
    </source>
</evidence>